<dbReference type="OMA" id="RTRRNEY"/>
<feature type="region of interest" description="Disordered" evidence="1">
    <location>
        <begin position="912"/>
        <end position="946"/>
    </location>
</feature>
<dbReference type="EMBL" id="KQ417199">
    <property type="protein sequence ID" value="KOF93316.1"/>
    <property type="molecule type" value="Genomic_DNA"/>
</dbReference>
<feature type="compositionally biased region" description="Basic and acidic residues" evidence="1">
    <location>
        <begin position="500"/>
        <end position="519"/>
    </location>
</feature>
<feature type="transmembrane region" description="Helical" evidence="2">
    <location>
        <begin position="169"/>
        <end position="191"/>
    </location>
</feature>
<evidence type="ECO:0000256" key="1">
    <source>
        <dbReference type="SAM" id="MobiDB-lite"/>
    </source>
</evidence>
<feature type="compositionally biased region" description="Polar residues" evidence="1">
    <location>
        <begin position="279"/>
        <end position="290"/>
    </location>
</feature>
<feature type="chain" id="PRO_5005583978" description="CUB domain-containing protein" evidence="3">
    <location>
        <begin position="23"/>
        <end position="994"/>
    </location>
</feature>
<gene>
    <name evidence="4" type="ORF">OCBIM_22004707mg</name>
</gene>
<evidence type="ECO:0000313" key="4">
    <source>
        <dbReference type="EMBL" id="KOF93316.1"/>
    </source>
</evidence>
<reference evidence="4" key="1">
    <citation type="submission" date="2015-07" db="EMBL/GenBank/DDBJ databases">
        <title>MeaNS - Measles Nucleotide Surveillance Program.</title>
        <authorList>
            <person name="Tran T."/>
            <person name="Druce J."/>
        </authorList>
    </citation>
    <scope>NUCLEOTIDE SEQUENCE</scope>
    <source>
        <strain evidence="4">UCB-OBI-ISO-001</strain>
        <tissue evidence="4">Gonad</tissue>
    </source>
</reference>
<feature type="compositionally biased region" description="Polar residues" evidence="1">
    <location>
        <begin position="595"/>
        <end position="605"/>
    </location>
</feature>
<proteinExistence type="predicted"/>
<dbReference type="OrthoDB" id="6125078at2759"/>
<feature type="compositionally biased region" description="Low complexity" evidence="1">
    <location>
        <begin position="797"/>
        <end position="813"/>
    </location>
</feature>
<keyword evidence="2" id="KW-1133">Transmembrane helix</keyword>
<feature type="compositionally biased region" description="Polar residues" evidence="1">
    <location>
        <begin position="472"/>
        <end position="485"/>
    </location>
</feature>
<feature type="region of interest" description="Disordered" evidence="1">
    <location>
        <begin position="401"/>
        <end position="696"/>
    </location>
</feature>
<evidence type="ECO:0008006" key="5">
    <source>
        <dbReference type="Google" id="ProtNLM"/>
    </source>
</evidence>
<feature type="compositionally biased region" description="Basic and acidic residues" evidence="1">
    <location>
        <begin position="566"/>
        <end position="577"/>
    </location>
</feature>
<feature type="signal peptide" evidence="3">
    <location>
        <begin position="1"/>
        <end position="22"/>
    </location>
</feature>
<keyword evidence="2" id="KW-0812">Transmembrane</keyword>
<keyword evidence="2" id="KW-0472">Membrane</keyword>
<feature type="compositionally biased region" description="Basic and acidic residues" evidence="1">
    <location>
        <begin position="542"/>
        <end position="557"/>
    </location>
</feature>
<feature type="compositionally biased region" description="Low complexity" evidence="1">
    <location>
        <begin position="351"/>
        <end position="371"/>
    </location>
</feature>
<feature type="region of interest" description="Disordered" evidence="1">
    <location>
        <begin position="264"/>
        <end position="318"/>
    </location>
</feature>
<sequence length="994" mass="109830">MTQITSFIGILCCLFFLPTVLPVTIYNMDEPSTCDQKVKVYETPIIVNARKSTVTPSNPRQYCDLYLEASSTDNAYRLQISIKSVAIEDTAFHLRIIDGTKNGNLLRQLGHGSKTTDMIVTKSSSAVLSLYRPKIQYYTENDFSLEIKGYRDPDEPEAVFGGSRLAPGAIIGIIIAVLLLIAFAFALCYMYNTGILTGKRRQHHSSKNLTKVPLNTNGSTVSVVTAGSESVLGQEKTNAQIRSDGGGQVNRAFNTLVLNSMLATSQGKGRSDGEGSGSLGWSISRGSSMNIADRPALNPPHTTGKQYNKHQSSGEQEPYAEYLEPVSHRRSGRLNTVTFDTKPSHFEQNFSGGLSQQQQSPHGSHRGSGSRSRPDTDRHSGRSMTSYNEIQQLPDLFVNDPESKAQHSQKSRSPRGSGRDQSPKRRTPSYRYTPSTENNKSSIEPAKRTGVQQQDDDPLSQMNKNSKHRSSHNQSPTTNGPQTDNVAYAQIQHKAPSAQSRDRNSTAKHHNQSENKISEDEVPSQGNNTNRVSITEEELQEEIQKRQEQKQEREKHQSKNGSNRGRSRERQDGRRYGEDEEDENDLEVKHFHTLAENSNSNSVGNSFDFETEDEEPRQMTNPVVNNAYIKKSMQDPMLAATEKSQTKPSGRRDSHSQFQADDDDDDVHSRPVHPHFGIPDLVQNSSHQDQSDPYYSGFPTAFSEIMSRTVNPDPNKSFAYGYHSHSDPHREDSVSGKAAWYMESTPTKSGPINTTAFFMQTSQPSQRNEDSSQHTNTPPSAFRTVNGMGGNRLPPEYTSTPADPYAPAASSSPKGGRGQRGEVVKPKPRSRKSLPNRSGSPPRRFPMSVPDPHAIDGISAIEPGQRSAMVRSGFDPTTGCQTSQVMWAEKVPDPTDPGPSDNPSITRKTINRITTRSTYDQLPDNPFPLLAQMHADPSEPSFLSPSGSFQGGIGLLPRPEEISFYTQNGVGTAAPVIHEAPNQSQYIKDKISYA</sequence>
<protein>
    <recommendedName>
        <fullName evidence="5">CUB domain-containing protein</fullName>
    </recommendedName>
</protein>
<accession>A0A0L8HVU3</accession>
<feature type="region of interest" description="Disordered" evidence="1">
    <location>
        <begin position="343"/>
        <end position="383"/>
    </location>
</feature>
<feature type="compositionally biased region" description="Polar residues" evidence="1">
    <location>
        <begin position="682"/>
        <end position="693"/>
    </location>
</feature>
<feature type="compositionally biased region" description="Polar residues" evidence="1">
    <location>
        <begin position="524"/>
        <end position="533"/>
    </location>
</feature>
<feature type="compositionally biased region" description="Polar residues" evidence="1">
    <location>
        <begin position="430"/>
        <end position="442"/>
    </location>
</feature>
<dbReference type="AlphaFoldDB" id="A0A0L8HVU3"/>
<feature type="compositionally biased region" description="Polar residues" evidence="1">
    <location>
        <begin position="300"/>
        <end position="315"/>
    </location>
</feature>
<name>A0A0L8HVU3_OCTBM</name>
<dbReference type="KEGG" id="obi:106868300"/>
<evidence type="ECO:0000256" key="2">
    <source>
        <dbReference type="SAM" id="Phobius"/>
    </source>
</evidence>
<organism evidence="4">
    <name type="scientific">Octopus bimaculoides</name>
    <name type="common">California two-spotted octopus</name>
    <dbReference type="NCBI Taxonomy" id="37653"/>
    <lineage>
        <taxon>Eukaryota</taxon>
        <taxon>Metazoa</taxon>
        <taxon>Spiralia</taxon>
        <taxon>Lophotrochozoa</taxon>
        <taxon>Mollusca</taxon>
        <taxon>Cephalopoda</taxon>
        <taxon>Coleoidea</taxon>
        <taxon>Octopodiformes</taxon>
        <taxon>Octopoda</taxon>
        <taxon>Incirrata</taxon>
        <taxon>Octopodidae</taxon>
        <taxon>Octopus</taxon>
    </lineage>
</organism>
<feature type="region of interest" description="Disordered" evidence="1">
    <location>
        <begin position="761"/>
        <end position="856"/>
    </location>
</feature>
<evidence type="ECO:0000256" key="3">
    <source>
        <dbReference type="SAM" id="SignalP"/>
    </source>
</evidence>
<keyword evidence="3" id="KW-0732">Signal</keyword>